<gene>
    <name evidence="1" type="ORF">CEXT_749171</name>
</gene>
<sequence>MLDPQLTTPRCIRLNLNFTENVGGTVVTVRTACMLIHVTCRFYYNRDNCYLVISLRTSRRCSLIRVCRRASDNDRYQELFEATFKRELSWDTGHVLCCNFFSITMLPAMSPFVSEKE</sequence>
<proteinExistence type="predicted"/>
<dbReference type="Proteomes" id="UP001054945">
    <property type="component" value="Unassembled WGS sequence"/>
</dbReference>
<protein>
    <submittedName>
        <fullName evidence="1">Uncharacterized protein</fullName>
    </submittedName>
</protein>
<organism evidence="1 2">
    <name type="scientific">Caerostris extrusa</name>
    <name type="common">Bark spider</name>
    <name type="synonym">Caerostris bankana</name>
    <dbReference type="NCBI Taxonomy" id="172846"/>
    <lineage>
        <taxon>Eukaryota</taxon>
        <taxon>Metazoa</taxon>
        <taxon>Ecdysozoa</taxon>
        <taxon>Arthropoda</taxon>
        <taxon>Chelicerata</taxon>
        <taxon>Arachnida</taxon>
        <taxon>Araneae</taxon>
        <taxon>Araneomorphae</taxon>
        <taxon>Entelegynae</taxon>
        <taxon>Araneoidea</taxon>
        <taxon>Araneidae</taxon>
        <taxon>Caerostris</taxon>
    </lineage>
</organism>
<evidence type="ECO:0000313" key="1">
    <source>
        <dbReference type="EMBL" id="GIY64330.1"/>
    </source>
</evidence>
<name>A0AAV4V279_CAEEX</name>
<keyword evidence="2" id="KW-1185">Reference proteome</keyword>
<dbReference type="EMBL" id="BPLR01013863">
    <property type="protein sequence ID" value="GIY64330.1"/>
    <property type="molecule type" value="Genomic_DNA"/>
</dbReference>
<evidence type="ECO:0000313" key="2">
    <source>
        <dbReference type="Proteomes" id="UP001054945"/>
    </source>
</evidence>
<comment type="caution">
    <text evidence="1">The sequence shown here is derived from an EMBL/GenBank/DDBJ whole genome shotgun (WGS) entry which is preliminary data.</text>
</comment>
<reference evidence="1 2" key="1">
    <citation type="submission" date="2021-06" db="EMBL/GenBank/DDBJ databases">
        <title>Caerostris extrusa draft genome.</title>
        <authorList>
            <person name="Kono N."/>
            <person name="Arakawa K."/>
        </authorList>
    </citation>
    <scope>NUCLEOTIDE SEQUENCE [LARGE SCALE GENOMIC DNA]</scope>
</reference>
<accession>A0AAV4V279</accession>
<dbReference type="AlphaFoldDB" id="A0AAV4V279"/>